<dbReference type="Proteomes" id="UP000016931">
    <property type="component" value="Unassembled WGS sequence"/>
</dbReference>
<dbReference type="PANTHER" id="PTHR42815:SF2">
    <property type="entry name" value="FAD-BINDING, PUTATIVE (AFU_ORTHOLOGUE AFUA_6G07600)-RELATED"/>
    <property type="match status" value="1"/>
</dbReference>
<name>N1QJ18_SPHMS</name>
<evidence type="ECO:0000313" key="3">
    <source>
        <dbReference type="EMBL" id="EMF16282.1"/>
    </source>
</evidence>
<organism evidence="3 4">
    <name type="scientific">Sphaerulina musiva (strain SO2202)</name>
    <name type="common">Poplar stem canker fungus</name>
    <name type="synonym">Septoria musiva</name>
    <dbReference type="NCBI Taxonomy" id="692275"/>
    <lineage>
        <taxon>Eukaryota</taxon>
        <taxon>Fungi</taxon>
        <taxon>Dikarya</taxon>
        <taxon>Ascomycota</taxon>
        <taxon>Pezizomycotina</taxon>
        <taxon>Dothideomycetes</taxon>
        <taxon>Dothideomycetidae</taxon>
        <taxon>Mycosphaerellales</taxon>
        <taxon>Mycosphaerellaceae</taxon>
        <taxon>Sphaerulina</taxon>
    </lineage>
</organism>
<proteinExistence type="predicted"/>
<dbReference type="OMA" id="LICCAVP"/>
<dbReference type="RefSeq" id="XP_016764403.1">
    <property type="nucleotide sequence ID" value="XM_016909359.1"/>
</dbReference>
<dbReference type="SUPFAM" id="SSF63380">
    <property type="entry name" value="Riboflavin synthase domain-like"/>
    <property type="match status" value="1"/>
</dbReference>
<dbReference type="GO" id="GO:0016491">
    <property type="term" value="F:oxidoreductase activity"/>
    <property type="evidence" value="ECO:0007669"/>
    <property type="project" value="InterPro"/>
</dbReference>
<dbReference type="eggNOG" id="ENOG502RRJ9">
    <property type="taxonomic scope" value="Eukaryota"/>
</dbReference>
<evidence type="ECO:0000256" key="1">
    <source>
        <dbReference type="SAM" id="MobiDB-lite"/>
    </source>
</evidence>
<dbReference type="EMBL" id="KB456260">
    <property type="protein sequence ID" value="EMF16282.1"/>
    <property type="molecule type" value="Genomic_DNA"/>
</dbReference>
<reference evidence="3 4" key="1">
    <citation type="journal article" date="2012" name="PLoS Pathog.">
        <title>Diverse lifestyles and strategies of plant pathogenesis encoded in the genomes of eighteen Dothideomycetes fungi.</title>
        <authorList>
            <person name="Ohm R.A."/>
            <person name="Feau N."/>
            <person name="Henrissat B."/>
            <person name="Schoch C.L."/>
            <person name="Horwitz B.A."/>
            <person name="Barry K.W."/>
            <person name="Condon B.J."/>
            <person name="Copeland A.C."/>
            <person name="Dhillon B."/>
            <person name="Glaser F."/>
            <person name="Hesse C.N."/>
            <person name="Kosti I."/>
            <person name="LaButti K."/>
            <person name="Lindquist E.A."/>
            <person name="Lucas S."/>
            <person name="Salamov A.A."/>
            <person name="Bradshaw R.E."/>
            <person name="Ciuffetti L."/>
            <person name="Hamelin R.C."/>
            <person name="Kema G.H.J."/>
            <person name="Lawrence C."/>
            <person name="Scott J.A."/>
            <person name="Spatafora J.W."/>
            <person name="Turgeon B.G."/>
            <person name="de Wit P.J.G.M."/>
            <person name="Zhong S."/>
            <person name="Goodwin S.B."/>
            <person name="Grigoriev I.V."/>
        </authorList>
    </citation>
    <scope>NUCLEOTIDE SEQUENCE [LARGE SCALE GENOMIC DNA]</scope>
    <source>
        <strain evidence="3 4">SO2202</strain>
    </source>
</reference>
<feature type="region of interest" description="Disordered" evidence="1">
    <location>
        <begin position="67"/>
        <end position="89"/>
    </location>
</feature>
<dbReference type="PANTHER" id="PTHR42815">
    <property type="entry name" value="FAD-BINDING, PUTATIVE (AFU_ORTHOLOGUE AFUA_6G07600)-RELATED"/>
    <property type="match status" value="1"/>
</dbReference>
<feature type="region of interest" description="Disordered" evidence="1">
    <location>
        <begin position="649"/>
        <end position="673"/>
    </location>
</feature>
<dbReference type="HOGENOM" id="CLU_017006_2_0_1"/>
<dbReference type="GeneID" id="27906496"/>
<protein>
    <recommendedName>
        <fullName evidence="2">FAD-binding FR-type domain-containing protein</fullName>
    </recommendedName>
</protein>
<feature type="region of interest" description="Disordered" evidence="1">
    <location>
        <begin position="478"/>
        <end position="501"/>
    </location>
</feature>
<dbReference type="InterPro" id="IPR039261">
    <property type="entry name" value="FNR_nucleotide-bd"/>
</dbReference>
<dbReference type="AlphaFoldDB" id="N1QJ18"/>
<dbReference type="InterPro" id="IPR017927">
    <property type="entry name" value="FAD-bd_FR_type"/>
</dbReference>
<feature type="domain" description="FAD-binding FR-type" evidence="2">
    <location>
        <begin position="395"/>
        <end position="564"/>
    </location>
</feature>
<dbReference type="PROSITE" id="PS51384">
    <property type="entry name" value="FAD_FR"/>
    <property type="match status" value="1"/>
</dbReference>
<feature type="compositionally biased region" description="Low complexity" evidence="1">
    <location>
        <begin position="478"/>
        <end position="494"/>
    </location>
</feature>
<evidence type="ECO:0000313" key="4">
    <source>
        <dbReference type="Proteomes" id="UP000016931"/>
    </source>
</evidence>
<evidence type="ECO:0000259" key="2">
    <source>
        <dbReference type="PROSITE" id="PS51384"/>
    </source>
</evidence>
<dbReference type="Gene3D" id="3.40.50.80">
    <property type="entry name" value="Nucleotide-binding domain of ferredoxin-NADP reductase (FNR) module"/>
    <property type="match status" value="1"/>
</dbReference>
<keyword evidence="4" id="KW-1185">Reference proteome</keyword>
<dbReference type="OrthoDB" id="436496at2759"/>
<dbReference type="InterPro" id="IPR017938">
    <property type="entry name" value="Riboflavin_synthase-like_b-brl"/>
</dbReference>
<sequence length="673" mass="75328">MALFYTPLPFHPGEISLHYKLHISQNPDFENPTIPHLSPLLSRQLQISPLIALGTIDCQGWPVTTLLGKSSGGGERKEEGEEEPLAQPLGRNGVMGIKAQVEGLWDPVVEVLVGGKGDGDGGSGRGSEKVVVRREEEGKGRMISGLTIDLERRKRVKFFGRMVVGALGWRRREGEGDDDGREESIAEMQLVLKVEQSLGNCPKYLNKRHIKPAISKPELLSTSTHLSLHALQLISKADLFFISSANNNSDMDTNHRGGPTGFLRVASHDDENNSESATVLCWPEYSGNRLYQTLGNLAIYPKAGLCIPDFDTGDCLYLSGTTEILVGSAAEEFLPHSNLCVKFSVVSLRLVEHALPFRGVLGEKSIYHPRVRRLAKERFAAAASATTTGELQQQQQEQQATLLHQTKLTPTISRFRFRLHQPNTSTSPTAASTYQPGQYITLDFSSHLNIGYSHMRDDDPRSLNDDFVRTFTVSGFYQQHQHQHQQQDQQQQQEQQKEEALGKCGDEFEITIRKVGGGVVTNFLWGYGDDESHQKENQYRREKEKEGEHLVIDVRGFGGGEFPIFQQEEQQYQQEQQKKTPTKTEKKRRIFIAAGIGITPIIPFLSTSSSSSSSSSSFLHLNLKILWTVKMEDLAFVWDVVEEVAQLEMGQEEEGLSKEEKKEKKKKGKGKRD</sequence>
<feature type="compositionally biased region" description="Basic residues" evidence="1">
    <location>
        <begin position="663"/>
        <end position="673"/>
    </location>
</feature>
<dbReference type="InterPro" id="IPR012349">
    <property type="entry name" value="Split_barrel_FMN-bd"/>
</dbReference>
<dbReference type="STRING" id="692275.N1QJ18"/>
<dbReference type="Gene3D" id="2.30.110.10">
    <property type="entry name" value="Electron Transport, Fmn-binding Protein, Chain A"/>
    <property type="match status" value="1"/>
</dbReference>
<gene>
    <name evidence="3" type="ORF">SEPMUDRAFT_55448</name>
</gene>
<accession>N1QJ18</accession>